<evidence type="ECO:0000313" key="2">
    <source>
        <dbReference type="Proteomes" id="UP001500449"/>
    </source>
</evidence>
<protein>
    <submittedName>
        <fullName evidence="1">Uncharacterized protein</fullName>
    </submittedName>
</protein>
<gene>
    <name evidence="1" type="ORF">GCM10009836_61520</name>
</gene>
<sequence>MRPGEALHRAGDDGARRARRYLESTTRVKTVWLNTDPYQAGRLTFKWPHDPGTYSFDLGGVFHEGDLDRQHFAAESKAYTNNQNHQATEFRTFLAGCYCVDLAQPMLYQHYMWLTSHPFSVDDWSRLCRPDWIIKSLLQERARALGAQDEAAARSKINMDLVEALSKKLWLTLIPDRHEELSITKSNRALIMSRAVEEETL</sequence>
<evidence type="ECO:0000313" key="1">
    <source>
        <dbReference type="EMBL" id="GAA1872309.1"/>
    </source>
</evidence>
<dbReference type="Proteomes" id="UP001500449">
    <property type="component" value="Unassembled WGS sequence"/>
</dbReference>
<proteinExistence type="predicted"/>
<dbReference type="RefSeq" id="WP_344425058.1">
    <property type="nucleotide sequence ID" value="NZ_BAAAQK010000025.1"/>
</dbReference>
<organism evidence="1 2">
    <name type="scientific">Pseudonocardia ailaonensis</name>
    <dbReference type="NCBI Taxonomy" id="367279"/>
    <lineage>
        <taxon>Bacteria</taxon>
        <taxon>Bacillati</taxon>
        <taxon>Actinomycetota</taxon>
        <taxon>Actinomycetes</taxon>
        <taxon>Pseudonocardiales</taxon>
        <taxon>Pseudonocardiaceae</taxon>
        <taxon>Pseudonocardia</taxon>
    </lineage>
</organism>
<name>A0ABN2NNX6_9PSEU</name>
<comment type="caution">
    <text evidence="1">The sequence shown here is derived from an EMBL/GenBank/DDBJ whole genome shotgun (WGS) entry which is preliminary data.</text>
</comment>
<dbReference type="EMBL" id="BAAAQK010000025">
    <property type="protein sequence ID" value="GAA1872309.1"/>
    <property type="molecule type" value="Genomic_DNA"/>
</dbReference>
<keyword evidence="2" id="KW-1185">Reference proteome</keyword>
<accession>A0ABN2NNX6</accession>
<reference evidence="1 2" key="1">
    <citation type="journal article" date="2019" name="Int. J. Syst. Evol. Microbiol.">
        <title>The Global Catalogue of Microorganisms (GCM) 10K type strain sequencing project: providing services to taxonomists for standard genome sequencing and annotation.</title>
        <authorList>
            <consortium name="The Broad Institute Genomics Platform"/>
            <consortium name="The Broad Institute Genome Sequencing Center for Infectious Disease"/>
            <person name="Wu L."/>
            <person name="Ma J."/>
        </authorList>
    </citation>
    <scope>NUCLEOTIDE SEQUENCE [LARGE SCALE GENOMIC DNA]</scope>
    <source>
        <strain evidence="1 2">JCM 16009</strain>
    </source>
</reference>